<dbReference type="PROSITE" id="PS50113">
    <property type="entry name" value="PAC"/>
    <property type="match status" value="1"/>
</dbReference>
<dbReference type="PROSITE" id="PS50887">
    <property type="entry name" value="GGDEF"/>
    <property type="match status" value="1"/>
</dbReference>
<sequence length="957" mass="102572">MGSSLKELSSDALDHIELARARATRRAERRELLTELVVGCLFVLAAVVMAVLWPEGHLAWGTALLLVVIYALLRQVSFEVGEGVTTPVQLAFIPMLVLLPPALVPVVVLVAQLPGTLTKIVRRQAAPQRLVLPIADSAFSVPPALVMALAGPTTGVWATAVACLAALVAFVVADVAISWFRLRVGLGLDPRTELHGFAWVALVDAGLAPIGFLAALAGAVHPALLVAVLPLGGLLALFAQERRGRIENALELQRTAQDGRERLQTIVGNSSDCIMIVAADGTLRMLTGSVEPIFGPAWETEAEGSPLLDYVHAEDGARVRAFVRSVADKADTPGELEWRMRYADGAYRHVAAVASSLLEDPRVQGIVLTVRDVEDRKAFEEQLRHRAFHDALTGLANRALFYDRTEHALNRGARSNAQVGVLFLDLDDFKATNDTRGHADGDRLLQEVANRLTACLRAGDTAARLGGDEFGVLVENLADPGALEATAARVLEALRQPVALASGDAVVSASVGMALSTLQDRGVEEFLRKADLAMYEAKRSGKRHATLYAPRLEQGPHGSRSQWFARDDEQRAEIEAVLEDPNGITMVFQPIMDLRTGRVAGYESLSRFNREPRRGPDLWFAQAHRCGLGYALEAKAILAALALAPTRPAGTYLTFNLSPSSLLSDQVMRVLPERLEGLVVEITENELVSGDPAILRALASLRARGARLAVDDTGAGYAGLTHVMRLQPDIIKLDRALTTGVDTDPAKAPLISSFVRYARDIDAAVCAEGVETLPELERLADLDVAYGQGYGIARPSAPWVPVAPEATAACLHSFEATLADAAGAEDHDRRLELLARRLSAVTTPAELEACLRPLALELQADEVRLTGPATARAIQLLADDPAADPEAAAALRARGFGSCLTLPITHAGETVGHLEAYAVEQRPWSRFQIGRARVLCYQLGSLVHGFAPAGDALGDLA</sequence>
<comment type="caution">
    <text evidence="6">The sequence shown here is derived from an EMBL/GenBank/DDBJ whole genome shotgun (WGS) entry which is preliminary data.</text>
</comment>
<evidence type="ECO:0000259" key="2">
    <source>
        <dbReference type="PROSITE" id="PS50112"/>
    </source>
</evidence>
<dbReference type="Proteomes" id="UP001149140">
    <property type="component" value="Unassembled WGS sequence"/>
</dbReference>
<dbReference type="Pfam" id="PF08447">
    <property type="entry name" value="PAS_3"/>
    <property type="match status" value="1"/>
</dbReference>
<feature type="transmembrane region" description="Helical" evidence="1">
    <location>
        <begin position="156"/>
        <end position="182"/>
    </location>
</feature>
<dbReference type="Gene3D" id="3.20.20.450">
    <property type="entry name" value="EAL domain"/>
    <property type="match status" value="1"/>
</dbReference>
<dbReference type="NCBIfam" id="TIGR00254">
    <property type="entry name" value="GGDEF"/>
    <property type="match status" value="1"/>
</dbReference>
<dbReference type="Gene3D" id="3.30.450.40">
    <property type="match status" value="1"/>
</dbReference>
<feature type="transmembrane region" description="Helical" evidence="1">
    <location>
        <begin position="58"/>
        <end position="76"/>
    </location>
</feature>
<dbReference type="Gene3D" id="3.30.450.20">
    <property type="entry name" value="PAS domain"/>
    <property type="match status" value="1"/>
</dbReference>
<dbReference type="Pfam" id="PF00990">
    <property type="entry name" value="GGDEF"/>
    <property type="match status" value="1"/>
</dbReference>
<dbReference type="InterPro" id="IPR000014">
    <property type="entry name" value="PAS"/>
</dbReference>
<evidence type="ECO:0000259" key="5">
    <source>
        <dbReference type="PROSITE" id="PS50887"/>
    </source>
</evidence>
<evidence type="ECO:0000313" key="7">
    <source>
        <dbReference type="Proteomes" id="UP001149140"/>
    </source>
</evidence>
<name>A0A9X3S639_9ACTN</name>
<dbReference type="InterPro" id="IPR029016">
    <property type="entry name" value="GAF-like_dom_sf"/>
</dbReference>
<dbReference type="PANTHER" id="PTHR44757">
    <property type="entry name" value="DIGUANYLATE CYCLASE DGCP"/>
    <property type="match status" value="1"/>
</dbReference>
<evidence type="ECO:0000259" key="4">
    <source>
        <dbReference type="PROSITE" id="PS50883"/>
    </source>
</evidence>
<dbReference type="InterPro" id="IPR001610">
    <property type="entry name" value="PAC"/>
</dbReference>
<evidence type="ECO:0000259" key="3">
    <source>
        <dbReference type="PROSITE" id="PS50113"/>
    </source>
</evidence>
<dbReference type="RefSeq" id="WP_270041550.1">
    <property type="nucleotide sequence ID" value="NZ_JAPDOD010000017.1"/>
</dbReference>
<dbReference type="InterPro" id="IPR035965">
    <property type="entry name" value="PAS-like_dom_sf"/>
</dbReference>
<dbReference type="InterPro" id="IPR029787">
    <property type="entry name" value="Nucleotide_cyclase"/>
</dbReference>
<dbReference type="PANTHER" id="PTHR44757:SF2">
    <property type="entry name" value="BIOFILM ARCHITECTURE MAINTENANCE PROTEIN MBAA"/>
    <property type="match status" value="1"/>
</dbReference>
<dbReference type="SUPFAM" id="SSF55073">
    <property type="entry name" value="Nucleotide cyclase"/>
    <property type="match status" value="1"/>
</dbReference>
<dbReference type="InterPro" id="IPR052155">
    <property type="entry name" value="Biofilm_reg_signaling"/>
</dbReference>
<dbReference type="SMART" id="SM00086">
    <property type="entry name" value="PAC"/>
    <property type="match status" value="1"/>
</dbReference>
<dbReference type="InterPro" id="IPR043128">
    <property type="entry name" value="Rev_trsase/Diguanyl_cyclase"/>
</dbReference>
<keyword evidence="1" id="KW-1133">Transmembrane helix</keyword>
<dbReference type="InterPro" id="IPR013655">
    <property type="entry name" value="PAS_fold_3"/>
</dbReference>
<gene>
    <name evidence="6" type="ORF">OM076_18725</name>
</gene>
<dbReference type="PROSITE" id="PS50112">
    <property type="entry name" value="PAS"/>
    <property type="match status" value="1"/>
</dbReference>
<keyword evidence="1" id="KW-0472">Membrane</keyword>
<dbReference type="SMART" id="SM00052">
    <property type="entry name" value="EAL"/>
    <property type="match status" value="1"/>
</dbReference>
<dbReference type="InterPro" id="IPR000160">
    <property type="entry name" value="GGDEF_dom"/>
</dbReference>
<dbReference type="SUPFAM" id="SSF141868">
    <property type="entry name" value="EAL domain-like"/>
    <property type="match status" value="1"/>
</dbReference>
<dbReference type="InterPro" id="IPR000700">
    <property type="entry name" value="PAS-assoc_C"/>
</dbReference>
<feature type="transmembrane region" description="Helical" evidence="1">
    <location>
        <begin position="32"/>
        <end position="53"/>
    </location>
</feature>
<feature type="transmembrane region" description="Helical" evidence="1">
    <location>
        <begin position="194"/>
        <end position="214"/>
    </location>
</feature>
<dbReference type="InterPro" id="IPR035919">
    <property type="entry name" value="EAL_sf"/>
</dbReference>
<reference evidence="6" key="1">
    <citation type="submission" date="2022-10" db="EMBL/GenBank/DDBJ databases">
        <title>The WGS of Solirubrobacter ginsenosidimutans DSM 21036.</title>
        <authorList>
            <person name="Jiang Z."/>
        </authorList>
    </citation>
    <scope>NUCLEOTIDE SEQUENCE</scope>
    <source>
        <strain evidence="6">DSM 21036</strain>
    </source>
</reference>
<feature type="domain" description="EAL" evidence="4">
    <location>
        <begin position="567"/>
        <end position="809"/>
    </location>
</feature>
<dbReference type="SMART" id="SM00091">
    <property type="entry name" value="PAS"/>
    <property type="match status" value="1"/>
</dbReference>
<protein>
    <submittedName>
        <fullName evidence="6">EAL domain-containing protein</fullName>
    </submittedName>
</protein>
<dbReference type="SMART" id="SM00267">
    <property type="entry name" value="GGDEF"/>
    <property type="match status" value="1"/>
</dbReference>
<dbReference type="CDD" id="cd01949">
    <property type="entry name" value="GGDEF"/>
    <property type="match status" value="1"/>
</dbReference>
<keyword evidence="7" id="KW-1185">Reference proteome</keyword>
<dbReference type="PROSITE" id="PS50883">
    <property type="entry name" value="EAL"/>
    <property type="match status" value="1"/>
</dbReference>
<dbReference type="Gene3D" id="3.30.70.270">
    <property type="match status" value="1"/>
</dbReference>
<evidence type="ECO:0000256" key="1">
    <source>
        <dbReference type="SAM" id="Phobius"/>
    </source>
</evidence>
<feature type="domain" description="PAC" evidence="3">
    <location>
        <begin position="334"/>
        <end position="385"/>
    </location>
</feature>
<accession>A0A9X3S639</accession>
<dbReference type="CDD" id="cd01948">
    <property type="entry name" value="EAL"/>
    <property type="match status" value="1"/>
</dbReference>
<dbReference type="InterPro" id="IPR001633">
    <property type="entry name" value="EAL_dom"/>
</dbReference>
<dbReference type="Pfam" id="PF00563">
    <property type="entry name" value="EAL"/>
    <property type="match status" value="1"/>
</dbReference>
<dbReference type="EMBL" id="JAPDOD010000017">
    <property type="protein sequence ID" value="MDA0162313.1"/>
    <property type="molecule type" value="Genomic_DNA"/>
</dbReference>
<feature type="domain" description="GGDEF" evidence="5">
    <location>
        <begin position="417"/>
        <end position="550"/>
    </location>
</feature>
<dbReference type="AlphaFoldDB" id="A0A9X3S639"/>
<organism evidence="6 7">
    <name type="scientific">Solirubrobacter ginsenosidimutans</name>
    <dbReference type="NCBI Taxonomy" id="490573"/>
    <lineage>
        <taxon>Bacteria</taxon>
        <taxon>Bacillati</taxon>
        <taxon>Actinomycetota</taxon>
        <taxon>Thermoleophilia</taxon>
        <taxon>Solirubrobacterales</taxon>
        <taxon>Solirubrobacteraceae</taxon>
        <taxon>Solirubrobacter</taxon>
    </lineage>
</organism>
<keyword evidence="1" id="KW-0812">Transmembrane</keyword>
<proteinExistence type="predicted"/>
<dbReference type="SUPFAM" id="SSF55785">
    <property type="entry name" value="PYP-like sensor domain (PAS domain)"/>
    <property type="match status" value="1"/>
</dbReference>
<feature type="domain" description="PAS" evidence="2">
    <location>
        <begin position="259"/>
        <end position="330"/>
    </location>
</feature>
<dbReference type="NCBIfam" id="TIGR00229">
    <property type="entry name" value="sensory_box"/>
    <property type="match status" value="1"/>
</dbReference>
<feature type="transmembrane region" description="Helical" evidence="1">
    <location>
        <begin position="88"/>
        <end position="110"/>
    </location>
</feature>
<dbReference type="SUPFAM" id="SSF55781">
    <property type="entry name" value="GAF domain-like"/>
    <property type="match status" value="1"/>
</dbReference>
<evidence type="ECO:0000313" key="6">
    <source>
        <dbReference type="EMBL" id="MDA0162313.1"/>
    </source>
</evidence>